<dbReference type="Pfam" id="PF03248">
    <property type="entry name" value="Rer1"/>
    <property type="match status" value="1"/>
</dbReference>
<name>A0A914BL92_PATMI</name>
<dbReference type="PIRSF" id="PIRSF016013">
    <property type="entry name" value="AtER_Rer1p"/>
    <property type="match status" value="1"/>
</dbReference>
<keyword evidence="5 6" id="KW-0472">Membrane</keyword>
<dbReference type="GO" id="GO:0000139">
    <property type="term" value="C:Golgi membrane"/>
    <property type="evidence" value="ECO:0007669"/>
    <property type="project" value="TreeGrafter"/>
</dbReference>
<evidence type="ECO:0000313" key="8">
    <source>
        <dbReference type="EnsemblMetazoa" id="XP_038076695.1"/>
    </source>
</evidence>
<evidence type="ECO:0000313" key="9">
    <source>
        <dbReference type="Proteomes" id="UP000887568"/>
    </source>
</evidence>
<keyword evidence="3 7" id="KW-0812">Transmembrane</keyword>
<dbReference type="OrthoDB" id="448250at2759"/>
<evidence type="ECO:0000256" key="4">
    <source>
        <dbReference type="ARBA" id="ARBA00022989"/>
    </source>
</evidence>
<evidence type="ECO:0000256" key="3">
    <source>
        <dbReference type="ARBA" id="ARBA00022692"/>
    </source>
</evidence>
<dbReference type="RefSeq" id="XP_038076695.1">
    <property type="nucleotide sequence ID" value="XM_038220767.1"/>
</dbReference>
<dbReference type="GeneID" id="119744698"/>
<dbReference type="OMA" id="IDKWIMH"/>
<dbReference type="AlphaFoldDB" id="A0A914BL92"/>
<reference evidence="8" key="1">
    <citation type="submission" date="2022-11" db="UniProtKB">
        <authorList>
            <consortium name="EnsemblMetazoa"/>
        </authorList>
    </citation>
    <scope>IDENTIFICATION</scope>
</reference>
<dbReference type="EnsemblMetazoa" id="XM_038220767.1">
    <property type="protein sequence ID" value="XP_038076695.1"/>
    <property type="gene ID" value="LOC119744698"/>
</dbReference>
<feature type="transmembrane region" description="Helical" evidence="7">
    <location>
        <begin position="43"/>
        <end position="62"/>
    </location>
</feature>
<dbReference type="InterPro" id="IPR004932">
    <property type="entry name" value="Rer1"/>
</dbReference>
<protein>
    <recommendedName>
        <fullName evidence="6">Protein RER1</fullName>
    </recommendedName>
</protein>
<evidence type="ECO:0000256" key="6">
    <source>
        <dbReference type="PIRNR" id="PIRNR016013"/>
    </source>
</evidence>
<keyword evidence="4 7" id="KW-1133">Transmembrane helix</keyword>
<feature type="transmembrane region" description="Helical" evidence="7">
    <location>
        <begin position="148"/>
        <end position="165"/>
    </location>
</feature>
<dbReference type="GO" id="GO:0006890">
    <property type="term" value="P:retrograde vesicle-mediated transport, Golgi to endoplasmic reticulum"/>
    <property type="evidence" value="ECO:0007669"/>
    <property type="project" value="TreeGrafter"/>
</dbReference>
<proteinExistence type="inferred from homology"/>
<evidence type="ECO:0000256" key="2">
    <source>
        <dbReference type="ARBA" id="ARBA00006070"/>
    </source>
</evidence>
<dbReference type="GO" id="GO:0006621">
    <property type="term" value="P:protein retention in ER lumen"/>
    <property type="evidence" value="ECO:0007669"/>
    <property type="project" value="TreeGrafter"/>
</dbReference>
<dbReference type="PANTHER" id="PTHR10743">
    <property type="entry name" value="PROTEIN RER1"/>
    <property type="match status" value="1"/>
</dbReference>
<comment type="similarity">
    <text evidence="2 6">Belongs to the RER1 family.</text>
</comment>
<sequence length="198" mass="22891">MDGTPNNVPGDSVPSQPGIIVRFFRGIGMRYQILLDKSVPHPVVRWSGTVVLLLLYVLRVLILQGWYIVTYALGIYHLNLFIAFLSPKIDPALTDDSEDDGPALPTKSNEEFRPFIRRLPEFKFWLSATKAVLVAMFCTFFDVFDVPVFWPILVMYFIILFSLTMKRQIKHMVKYRYLPWSHGKAKYRGKEDSGDVIR</sequence>
<dbReference type="Proteomes" id="UP000887568">
    <property type="component" value="Unplaced"/>
</dbReference>
<evidence type="ECO:0000256" key="5">
    <source>
        <dbReference type="ARBA" id="ARBA00023136"/>
    </source>
</evidence>
<evidence type="ECO:0000256" key="1">
    <source>
        <dbReference type="ARBA" id="ARBA00004141"/>
    </source>
</evidence>
<organism evidence="8 9">
    <name type="scientific">Patiria miniata</name>
    <name type="common">Bat star</name>
    <name type="synonym">Asterina miniata</name>
    <dbReference type="NCBI Taxonomy" id="46514"/>
    <lineage>
        <taxon>Eukaryota</taxon>
        <taxon>Metazoa</taxon>
        <taxon>Echinodermata</taxon>
        <taxon>Eleutherozoa</taxon>
        <taxon>Asterozoa</taxon>
        <taxon>Asteroidea</taxon>
        <taxon>Valvatacea</taxon>
        <taxon>Valvatida</taxon>
        <taxon>Asterinidae</taxon>
        <taxon>Patiria</taxon>
    </lineage>
</organism>
<feature type="transmembrane region" description="Helical" evidence="7">
    <location>
        <begin position="68"/>
        <end position="85"/>
    </location>
</feature>
<comment type="subcellular location">
    <subcellularLocation>
        <location evidence="1">Membrane</location>
        <topology evidence="1">Multi-pass membrane protein</topology>
    </subcellularLocation>
</comment>
<dbReference type="PANTHER" id="PTHR10743:SF0">
    <property type="entry name" value="PROTEIN RER1"/>
    <property type="match status" value="1"/>
</dbReference>
<dbReference type="GO" id="GO:0005783">
    <property type="term" value="C:endoplasmic reticulum"/>
    <property type="evidence" value="ECO:0007669"/>
    <property type="project" value="GOC"/>
</dbReference>
<keyword evidence="9" id="KW-1185">Reference proteome</keyword>
<evidence type="ECO:0000256" key="7">
    <source>
        <dbReference type="SAM" id="Phobius"/>
    </source>
</evidence>
<comment type="function">
    <text evidence="6">Involved in the retrieval of endoplasmic reticulum membrane proteins from the early Golgi compartment.</text>
</comment>
<accession>A0A914BL92</accession>